<evidence type="ECO:0000313" key="1">
    <source>
        <dbReference type="EMBL" id="GGG81637.1"/>
    </source>
</evidence>
<protein>
    <submittedName>
        <fullName evidence="1">Uncharacterized protein</fullName>
    </submittedName>
</protein>
<dbReference type="EMBL" id="BMER01000001">
    <property type="protein sequence ID" value="GGG81637.1"/>
    <property type="molecule type" value="Genomic_DNA"/>
</dbReference>
<organism evidence="1 2">
    <name type="scientific">Parapedobacter pyrenivorans</name>
    <dbReference type="NCBI Taxonomy" id="1305674"/>
    <lineage>
        <taxon>Bacteria</taxon>
        <taxon>Pseudomonadati</taxon>
        <taxon>Bacteroidota</taxon>
        <taxon>Sphingobacteriia</taxon>
        <taxon>Sphingobacteriales</taxon>
        <taxon>Sphingobacteriaceae</taxon>
        <taxon>Parapedobacter</taxon>
    </lineage>
</organism>
<sequence length="68" mass="7766">MKVLLDIKEDKVAFVLEMLQNFKYVKTHLLSPHQADVIEGVKEGAEQVTMIRKGLMEDIPAKDLIDEL</sequence>
<dbReference type="AlphaFoldDB" id="A0A917HKN2"/>
<evidence type="ECO:0000313" key="2">
    <source>
        <dbReference type="Proteomes" id="UP000660862"/>
    </source>
</evidence>
<gene>
    <name evidence="1" type="ORF">GCM10007415_12910</name>
</gene>
<keyword evidence="2" id="KW-1185">Reference proteome</keyword>
<reference evidence="1" key="2">
    <citation type="submission" date="2020-09" db="EMBL/GenBank/DDBJ databases">
        <authorList>
            <person name="Sun Q."/>
            <person name="Zhou Y."/>
        </authorList>
    </citation>
    <scope>NUCLEOTIDE SEQUENCE</scope>
    <source>
        <strain evidence="1">CGMCC 1.12195</strain>
    </source>
</reference>
<proteinExistence type="predicted"/>
<reference evidence="1" key="1">
    <citation type="journal article" date="2014" name="Int. J. Syst. Evol. Microbiol.">
        <title>Complete genome sequence of Corynebacterium casei LMG S-19264T (=DSM 44701T), isolated from a smear-ripened cheese.</title>
        <authorList>
            <consortium name="US DOE Joint Genome Institute (JGI-PGF)"/>
            <person name="Walter F."/>
            <person name="Albersmeier A."/>
            <person name="Kalinowski J."/>
            <person name="Ruckert C."/>
        </authorList>
    </citation>
    <scope>NUCLEOTIDE SEQUENCE</scope>
    <source>
        <strain evidence="1">CGMCC 1.12195</strain>
    </source>
</reference>
<name>A0A917HKN2_9SPHI</name>
<dbReference type="RefSeq" id="WP_188505072.1">
    <property type="nucleotide sequence ID" value="NZ_BMER01000001.1"/>
</dbReference>
<accession>A0A917HKN2</accession>
<dbReference type="Proteomes" id="UP000660862">
    <property type="component" value="Unassembled WGS sequence"/>
</dbReference>
<comment type="caution">
    <text evidence="1">The sequence shown here is derived from an EMBL/GenBank/DDBJ whole genome shotgun (WGS) entry which is preliminary data.</text>
</comment>